<evidence type="ECO:0000256" key="3">
    <source>
        <dbReference type="PROSITE-ProRule" id="PRU10133"/>
    </source>
</evidence>
<dbReference type="VEuPathDB" id="MicrosporidiaDB:EHP00_723"/>
<dbReference type="GO" id="GO:0005524">
    <property type="term" value="F:ATP binding"/>
    <property type="evidence" value="ECO:0007669"/>
    <property type="project" value="UniProtKB-UniRule"/>
</dbReference>
<keyword evidence="7" id="KW-1185">Reference proteome</keyword>
<evidence type="ECO:0000256" key="2">
    <source>
        <dbReference type="ARBA" id="ARBA00022786"/>
    </source>
</evidence>
<evidence type="ECO:0000259" key="5">
    <source>
        <dbReference type="PROSITE" id="PS50127"/>
    </source>
</evidence>
<evidence type="ECO:0000256" key="1">
    <source>
        <dbReference type="ARBA" id="ARBA00022679"/>
    </source>
</evidence>
<dbReference type="Pfam" id="PF00179">
    <property type="entry name" value="UQ_con"/>
    <property type="match status" value="1"/>
</dbReference>
<keyword evidence="4" id="KW-0547">Nucleotide-binding</keyword>
<comment type="similarity">
    <text evidence="4">Belongs to the ubiquitin-conjugating enzyme family.</text>
</comment>
<dbReference type="InterPro" id="IPR023313">
    <property type="entry name" value="UBQ-conjugating_AS"/>
</dbReference>
<keyword evidence="1" id="KW-0808">Transferase</keyword>
<dbReference type="Proteomes" id="UP000192758">
    <property type="component" value="Unassembled WGS sequence"/>
</dbReference>
<dbReference type="GO" id="GO:0016740">
    <property type="term" value="F:transferase activity"/>
    <property type="evidence" value="ECO:0007669"/>
    <property type="project" value="UniProtKB-KW"/>
</dbReference>
<evidence type="ECO:0000313" key="7">
    <source>
        <dbReference type="Proteomes" id="UP000192758"/>
    </source>
</evidence>
<dbReference type="PANTHER" id="PTHR24068">
    <property type="entry name" value="UBIQUITIN-CONJUGATING ENZYME E2"/>
    <property type="match status" value="1"/>
</dbReference>
<dbReference type="OrthoDB" id="7851174at2759"/>
<feature type="domain" description="UBC core" evidence="5">
    <location>
        <begin position="6"/>
        <end position="153"/>
    </location>
</feature>
<dbReference type="Gene3D" id="3.10.110.10">
    <property type="entry name" value="Ubiquitin Conjugating Enzyme"/>
    <property type="match status" value="1"/>
</dbReference>
<comment type="caution">
    <text evidence="6">The sequence shown here is derived from an EMBL/GenBank/DDBJ whole genome shotgun (WGS) entry which is preliminary data.</text>
</comment>
<dbReference type="InterPro" id="IPR000608">
    <property type="entry name" value="UBC"/>
</dbReference>
<dbReference type="PROSITE" id="PS00183">
    <property type="entry name" value="UBC_1"/>
    <property type="match status" value="1"/>
</dbReference>
<proteinExistence type="inferred from homology"/>
<dbReference type="PROSITE" id="PS50127">
    <property type="entry name" value="UBC_2"/>
    <property type="match status" value="1"/>
</dbReference>
<accession>A0A1W0E811</accession>
<keyword evidence="4" id="KW-0067">ATP-binding</keyword>
<protein>
    <submittedName>
        <fullName evidence="6">Ube2d1</fullName>
    </submittedName>
</protein>
<dbReference type="SMART" id="SM00212">
    <property type="entry name" value="UBCc"/>
    <property type="match status" value="1"/>
</dbReference>
<gene>
    <name evidence="6" type="primary">Ube2d1</name>
    <name evidence="6" type="ORF">EHP00_723</name>
</gene>
<keyword evidence="2 4" id="KW-0833">Ubl conjugation pathway</keyword>
<sequence length="156" mass="17585">MTVNTTTEMRIRKEGAMAAKNTSKNIQIIPAHGDDLYAWKAFITPDKTSIYHDCVFELSINIPSSYPYTPPRISFDTPIYHPNINSNGLICISSLGKDWSPALTIEKSLYSILSLLEEPNPMDPLRPEAAELFLSDKEAYKNKCREICDENKANSK</sequence>
<dbReference type="STRING" id="646526.A0A1W0E811"/>
<dbReference type="EMBL" id="MNPJ01000010">
    <property type="protein sequence ID" value="OQS55371.1"/>
    <property type="molecule type" value="Genomic_DNA"/>
</dbReference>
<reference evidence="6 7" key="1">
    <citation type="journal article" date="2017" name="Environ. Microbiol.">
        <title>Decay of the glycolytic pathway and adaptation to intranuclear parasitism within Enterocytozoonidae microsporidia.</title>
        <authorList>
            <person name="Wiredu Boakye D."/>
            <person name="Jaroenlak P."/>
            <person name="Prachumwat A."/>
            <person name="Williams T.A."/>
            <person name="Bateman K.S."/>
            <person name="Itsathitphaisarn O."/>
            <person name="Sritunyalucksana K."/>
            <person name="Paszkiewicz K.H."/>
            <person name="Moore K.A."/>
            <person name="Stentiford G.D."/>
            <person name="Williams B.A."/>
        </authorList>
    </citation>
    <scope>NUCLEOTIDE SEQUENCE [LARGE SCALE GENOMIC DNA]</scope>
    <source>
        <strain evidence="6 7">TH1</strain>
    </source>
</reference>
<feature type="active site" description="Glycyl thioester intermediate" evidence="3">
    <location>
        <position position="91"/>
    </location>
</feature>
<evidence type="ECO:0000256" key="4">
    <source>
        <dbReference type="RuleBase" id="RU362109"/>
    </source>
</evidence>
<name>A0A1W0E811_9MICR</name>
<dbReference type="SUPFAM" id="SSF54495">
    <property type="entry name" value="UBC-like"/>
    <property type="match status" value="1"/>
</dbReference>
<evidence type="ECO:0000313" key="6">
    <source>
        <dbReference type="EMBL" id="OQS55371.1"/>
    </source>
</evidence>
<organism evidence="6 7">
    <name type="scientific">Ecytonucleospora hepatopenaei</name>
    <dbReference type="NCBI Taxonomy" id="646526"/>
    <lineage>
        <taxon>Eukaryota</taxon>
        <taxon>Fungi</taxon>
        <taxon>Fungi incertae sedis</taxon>
        <taxon>Microsporidia</taxon>
        <taxon>Enterocytozoonidae</taxon>
        <taxon>Ecytonucleospora</taxon>
    </lineage>
</organism>
<dbReference type="AlphaFoldDB" id="A0A1W0E811"/>
<dbReference type="InterPro" id="IPR016135">
    <property type="entry name" value="UBQ-conjugating_enzyme/RWD"/>
</dbReference>